<accession>A0A9Q9I9R5</accession>
<dbReference type="RefSeq" id="WP_260709538.1">
    <property type="nucleotide sequence ID" value="NZ_CP073767.1"/>
</dbReference>
<proteinExistence type="predicted"/>
<organism evidence="3 4">
    <name type="scientific">Dactylosporangium aurantiacum</name>
    <dbReference type="NCBI Taxonomy" id="35754"/>
    <lineage>
        <taxon>Bacteria</taxon>
        <taxon>Bacillati</taxon>
        <taxon>Actinomycetota</taxon>
        <taxon>Actinomycetes</taxon>
        <taxon>Micromonosporales</taxon>
        <taxon>Micromonosporaceae</taxon>
        <taxon>Dactylosporangium</taxon>
    </lineage>
</organism>
<sequence>MGTVAADRETFPVVVRAPAPPSGPDVAHRRRSWSRSTPRGRLYTVLTSMFVFALGILAAGRRHQRRLGVAVTRG</sequence>
<feature type="transmembrane region" description="Helical" evidence="2">
    <location>
        <begin position="42"/>
        <end position="60"/>
    </location>
</feature>
<keyword evidence="4" id="KW-1185">Reference proteome</keyword>
<evidence type="ECO:0000313" key="3">
    <source>
        <dbReference type="EMBL" id="UWZ52469.1"/>
    </source>
</evidence>
<keyword evidence="2" id="KW-0472">Membrane</keyword>
<evidence type="ECO:0000256" key="2">
    <source>
        <dbReference type="SAM" id="Phobius"/>
    </source>
</evidence>
<protein>
    <submittedName>
        <fullName evidence="3">Uncharacterized protein</fullName>
    </submittedName>
</protein>
<dbReference type="EMBL" id="CP073767">
    <property type="protein sequence ID" value="UWZ52469.1"/>
    <property type="molecule type" value="Genomic_DNA"/>
</dbReference>
<dbReference type="Proteomes" id="UP001058003">
    <property type="component" value="Chromosome"/>
</dbReference>
<evidence type="ECO:0000256" key="1">
    <source>
        <dbReference type="SAM" id="MobiDB-lite"/>
    </source>
</evidence>
<gene>
    <name evidence="3" type="ORF">Daura_38340</name>
</gene>
<reference evidence="3" key="1">
    <citation type="submission" date="2021-04" db="EMBL/GenBank/DDBJ databases">
        <title>Dactylosporangium aurantiacum NRRL B-8018 full assembly.</title>
        <authorList>
            <person name="Hartkoorn R.C."/>
            <person name="Beaudoing E."/>
            <person name="Hot D."/>
        </authorList>
    </citation>
    <scope>NUCLEOTIDE SEQUENCE</scope>
    <source>
        <strain evidence="3">NRRL B-8018</strain>
    </source>
</reference>
<feature type="region of interest" description="Disordered" evidence="1">
    <location>
        <begin position="15"/>
        <end position="34"/>
    </location>
</feature>
<dbReference type="KEGG" id="daur:Daura_38340"/>
<dbReference type="AlphaFoldDB" id="A0A9Q9I9R5"/>
<name>A0A9Q9I9R5_9ACTN</name>
<evidence type="ECO:0000313" key="4">
    <source>
        <dbReference type="Proteomes" id="UP001058003"/>
    </source>
</evidence>
<keyword evidence="2" id="KW-0812">Transmembrane</keyword>
<keyword evidence="2" id="KW-1133">Transmembrane helix</keyword>